<dbReference type="PRINTS" id="PR00131">
    <property type="entry name" value="GLHYDRLASE1"/>
</dbReference>
<proteinExistence type="inferred from homology"/>
<evidence type="ECO:0000313" key="6">
    <source>
        <dbReference type="EMBL" id="KAK9220866.1"/>
    </source>
</evidence>
<evidence type="ECO:0000256" key="4">
    <source>
        <dbReference type="RuleBase" id="RU003690"/>
    </source>
</evidence>
<evidence type="ECO:0000313" key="7">
    <source>
        <dbReference type="Proteomes" id="UP001428341"/>
    </source>
</evidence>
<comment type="similarity">
    <text evidence="1 4">Belongs to the glycosyl hydrolase 1 family.</text>
</comment>
<dbReference type="Proteomes" id="UP001428341">
    <property type="component" value="Unassembled WGS sequence"/>
</dbReference>
<keyword evidence="2" id="KW-0378">Hydrolase</keyword>
<reference evidence="6 7" key="1">
    <citation type="submission" date="2024-05" db="EMBL/GenBank/DDBJ databases">
        <title>Haplotype-resolved chromosome-level genome assembly of Huyou (Citrus changshanensis).</title>
        <authorList>
            <person name="Miao C."/>
            <person name="Chen W."/>
            <person name="Wu Y."/>
            <person name="Wang L."/>
            <person name="Zhao S."/>
            <person name="Grierson D."/>
            <person name="Xu C."/>
            <person name="Chen K."/>
        </authorList>
    </citation>
    <scope>NUCLEOTIDE SEQUENCE [LARGE SCALE GENOMIC DNA]</scope>
    <source>
        <strain evidence="6">01-14</strain>
        <tissue evidence="6">Leaf</tissue>
    </source>
</reference>
<gene>
    <name evidence="6" type="ORF">WN944_009290</name>
</gene>
<keyword evidence="5" id="KW-0732">Signal</keyword>
<evidence type="ECO:0000256" key="3">
    <source>
        <dbReference type="ARBA" id="ARBA00023295"/>
    </source>
</evidence>
<dbReference type="EMBL" id="JBCGBO010000002">
    <property type="protein sequence ID" value="KAK9220866.1"/>
    <property type="molecule type" value="Genomic_DNA"/>
</dbReference>
<keyword evidence="7" id="KW-1185">Reference proteome</keyword>
<dbReference type="SUPFAM" id="SSF51445">
    <property type="entry name" value="(Trans)glycosidases"/>
    <property type="match status" value="1"/>
</dbReference>
<sequence length="478" mass="54780">MAIQTNSLFALLILLGSASVSNFVAAAKITNNYDTAFLNRTSFPLASFSEQHHQLISMKVQQLKVEEVQAYGILTLSDTQTNFLYLADKIKDGSNGDVAVDSYHRYKEDVRIIKEMNLDAYRFSISWSRILPNGKLSGGVNKEGIRFYNNLINELIANDIQPFVTLFHWDTPQDLEDEYGGFLSPRIAEFGDRVKHWITLNEPWTYSVGGYGDGSLAPGRCSDWQQLNYTTTQMGKIGIALVSSWMVPYSSAKHHQNAAERALDFMFGWFMDPLTNGNYPHTMQSLVADRLPKFSKEQSEMLEGSFDFLGLNYYTSSYVAYAPQLRSANKSCLTDAIANLLSERNGVPIGPKAASDWLYVYPRGIWDLLLYIKRKYSNPLIYITENGIDEVNDPKLTPEEALVDNMRIDYYYRHLYFLQKAIRYGVKVKGNFAWSLLDNFEWSAGYTVRFGINYVDYKNGLKRYPKLSARWFKKFLKR</sequence>
<dbReference type="PANTHER" id="PTHR10353:SF137">
    <property type="entry name" value="MYROSINASE 3-RELATED"/>
    <property type="match status" value="1"/>
</dbReference>
<evidence type="ECO:0000256" key="1">
    <source>
        <dbReference type="ARBA" id="ARBA00010838"/>
    </source>
</evidence>
<evidence type="ECO:0000256" key="2">
    <source>
        <dbReference type="ARBA" id="ARBA00022801"/>
    </source>
</evidence>
<organism evidence="6 7">
    <name type="scientific">Citrus x changshan-huyou</name>
    <dbReference type="NCBI Taxonomy" id="2935761"/>
    <lineage>
        <taxon>Eukaryota</taxon>
        <taxon>Viridiplantae</taxon>
        <taxon>Streptophyta</taxon>
        <taxon>Embryophyta</taxon>
        <taxon>Tracheophyta</taxon>
        <taxon>Spermatophyta</taxon>
        <taxon>Magnoliopsida</taxon>
        <taxon>eudicotyledons</taxon>
        <taxon>Gunneridae</taxon>
        <taxon>Pentapetalae</taxon>
        <taxon>rosids</taxon>
        <taxon>malvids</taxon>
        <taxon>Sapindales</taxon>
        <taxon>Rutaceae</taxon>
        <taxon>Aurantioideae</taxon>
        <taxon>Citrus</taxon>
    </lineage>
</organism>
<dbReference type="GO" id="GO:0047782">
    <property type="term" value="F:coniferin beta-glucosidase activity"/>
    <property type="evidence" value="ECO:0007669"/>
    <property type="project" value="UniProtKB-ARBA"/>
</dbReference>
<dbReference type="InterPro" id="IPR017853">
    <property type="entry name" value="GH"/>
</dbReference>
<comment type="caution">
    <text evidence="6">The sequence shown here is derived from an EMBL/GenBank/DDBJ whole genome shotgun (WGS) entry which is preliminary data.</text>
</comment>
<dbReference type="GO" id="GO:0005975">
    <property type="term" value="P:carbohydrate metabolic process"/>
    <property type="evidence" value="ECO:0007669"/>
    <property type="project" value="InterPro"/>
</dbReference>
<dbReference type="Gene3D" id="3.20.20.80">
    <property type="entry name" value="Glycosidases"/>
    <property type="match status" value="2"/>
</dbReference>
<dbReference type="FunFam" id="3.20.20.80:FF:000020">
    <property type="entry name" value="Beta-glucosidase 12"/>
    <property type="match status" value="1"/>
</dbReference>
<protein>
    <recommendedName>
        <fullName evidence="8">Beta-glucosidase</fullName>
    </recommendedName>
</protein>
<accession>A0AAP0MRW5</accession>
<keyword evidence="3" id="KW-0326">Glycosidase</keyword>
<feature type="chain" id="PRO_5042881611" description="Beta-glucosidase" evidence="5">
    <location>
        <begin position="27"/>
        <end position="478"/>
    </location>
</feature>
<dbReference type="InterPro" id="IPR001360">
    <property type="entry name" value="Glyco_hydro_1"/>
</dbReference>
<dbReference type="Pfam" id="PF00232">
    <property type="entry name" value="Glyco_hydro_1"/>
    <property type="match status" value="1"/>
</dbReference>
<dbReference type="AlphaFoldDB" id="A0AAP0MRW5"/>
<dbReference type="PANTHER" id="PTHR10353">
    <property type="entry name" value="GLYCOSYL HYDROLASE"/>
    <property type="match status" value="1"/>
</dbReference>
<feature type="signal peptide" evidence="5">
    <location>
        <begin position="1"/>
        <end position="26"/>
    </location>
</feature>
<evidence type="ECO:0008006" key="8">
    <source>
        <dbReference type="Google" id="ProtNLM"/>
    </source>
</evidence>
<evidence type="ECO:0000256" key="5">
    <source>
        <dbReference type="SAM" id="SignalP"/>
    </source>
</evidence>
<name>A0AAP0MRW5_9ROSI</name>